<evidence type="ECO:0008006" key="4">
    <source>
        <dbReference type="Google" id="ProtNLM"/>
    </source>
</evidence>
<dbReference type="AlphaFoldDB" id="A0A3D8QIY7"/>
<comment type="caution">
    <text evidence="2">The sequence shown here is derived from an EMBL/GenBank/DDBJ whole genome shotgun (WGS) entry which is preliminary data.</text>
</comment>
<sequence length="221" mass="24070">MAEVIGAVAGVIAIVEVVVKVGRSVVRNCKETKNMATNIRRLECQLQQLGGRVDLLVQIKKEAERGNVCLGGSEKHVVHELEGCQQDAQRVKGHLDQLNADPHEWESMSSISKVCSFSEMKHSLRTAVGILKDLCPNIESAVRLMHMALSLHSALATARTEAKVDNLTKVAHSTMACAKRYCRTKQETVPTSSPSTSRPRSQEELDRTASNGRNADSAGKA</sequence>
<evidence type="ECO:0000313" key="3">
    <source>
        <dbReference type="Proteomes" id="UP000256690"/>
    </source>
</evidence>
<protein>
    <recommendedName>
        <fullName evidence="4">Fungal N-terminal domain-containing protein</fullName>
    </recommendedName>
</protein>
<dbReference type="GeneID" id="38120749"/>
<keyword evidence="3" id="KW-1185">Reference proteome</keyword>
<gene>
    <name evidence="2" type="ORF">DSM5745_10379</name>
</gene>
<feature type="compositionally biased region" description="Low complexity" evidence="1">
    <location>
        <begin position="190"/>
        <end position="199"/>
    </location>
</feature>
<reference evidence="2 3" key="1">
    <citation type="journal article" date="2018" name="IMA Fungus">
        <title>IMA Genome-F 9: Draft genome sequence of Annulohypoxylon stygium, Aspergillus mulundensis, Berkeleyomyces basicola (syn. Thielaviopsis basicola), Ceratocystis smalleyi, two Cercospora beticola strains, Coleophoma cylindrospora, Fusarium fracticaudum, Phialophora cf. hyalina, and Morchella septimelata.</title>
        <authorList>
            <person name="Wingfield B.D."/>
            <person name="Bills G.F."/>
            <person name="Dong Y."/>
            <person name="Huang W."/>
            <person name="Nel W.J."/>
            <person name="Swalarsk-Parry B.S."/>
            <person name="Vaghefi N."/>
            <person name="Wilken P.M."/>
            <person name="An Z."/>
            <person name="de Beer Z.W."/>
            <person name="De Vos L."/>
            <person name="Chen L."/>
            <person name="Duong T.A."/>
            <person name="Gao Y."/>
            <person name="Hammerbacher A."/>
            <person name="Kikkert J.R."/>
            <person name="Li Y."/>
            <person name="Li H."/>
            <person name="Li K."/>
            <person name="Li Q."/>
            <person name="Liu X."/>
            <person name="Ma X."/>
            <person name="Naidoo K."/>
            <person name="Pethybridge S.J."/>
            <person name="Sun J."/>
            <person name="Steenkamp E.T."/>
            <person name="van der Nest M.A."/>
            <person name="van Wyk S."/>
            <person name="Wingfield M.J."/>
            <person name="Xiong C."/>
            <person name="Yue Q."/>
            <person name="Zhang X."/>
        </authorList>
    </citation>
    <scope>NUCLEOTIDE SEQUENCE [LARGE SCALE GENOMIC DNA]</scope>
    <source>
        <strain evidence="2 3">DSM 5745</strain>
    </source>
</reference>
<feature type="region of interest" description="Disordered" evidence="1">
    <location>
        <begin position="184"/>
        <end position="221"/>
    </location>
</feature>
<dbReference type="RefSeq" id="XP_026598838.1">
    <property type="nucleotide sequence ID" value="XM_026752395.1"/>
</dbReference>
<dbReference type="EMBL" id="PVWQ01000016">
    <property type="protein sequence ID" value="RDW61707.1"/>
    <property type="molecule type" value="Genomic_DNA"/>
</dbReference>
<proteinExistence type="predicted"/>
<dbReference type="Proteomes" id="UP000256690">
    <property type="component" value="Unassembled WGS sequence"/>
</dbReference>
<accession>A0A3D8QIY7</accession>
<name>A0A3D8QIY7_9EURO</name>
<evidence type="ECO:0000256" key="1">
    <source>
        <dbReference type="SAM" id="MobiDB-lite"/>
    </source>
</evidence>
<evidence type="ECO:0000313" key="2">
    <source>
        <dbReference type="EMBL" id="RDW61707.1"/>
    </source>
</evidence>
<organism evidence="2 3">
    <name type="scientific">Aspergillus mulundensis</name>
    <dbReference type="NCBI Taxonomy" id="1810919"/>
    <lineage>
        <taxon>Eukaryota</taxon>
        <taxon>Fungi</taxon>
        <taxon>Dikarya</taxon>
        <taxon>Ascomycota</taxon>
        <taxon>Pezizomycotina</taxon>
        <taxon>Eurotiomycetes</taxon>
        <taxon>Eurotiomycetidae</taxon>
        <taxon>Eurotiales</taxon>
        <taxon>Aspergillaceae</taxon>
        <taxon>Aspergillus</taxon>
        <taxon>Aspergillus subgen. Nidulantes</taxon>
    </lineage>
</organism>